<feature type="transmembrane region" description="Helical" evidence="2">
    <location>
        <begin position="278"/>
        <end position="300"/>
    </location>
</feature>
<evidence type="ECO:0000313" key="5">
    <source>
        <dbReference type="Proteomes" id="UP000190166"/>
    </source>
</evidence>
<feature type="signal peptide" evidence="3">
    <location>
        <begin position="1"/>
        <end position="19"/>
    </location>
</feature>
<keyword evidence="5" id="KW-1185">Reference proteome</keyword>
<keyword evidence="3" id="KW-0732">Signal</keyword>
<feature type="compositionally biased region" description="Low complexity" evidence="1">
    <location>
        <begin position="334"/>
        <end position="351"/>
    </location>
</feature>
<dbReference type="Proteomes" id="UP000190166">
    <property type="component" value="Unassembled WGS sequence"/>
</dbReference>
<dbReference type="EMBL" id="FUZZ01000005">
    <property type="protein sequence ID" value="SKD09793.1"/>
    <property type="molecule type" value="Genomic_DNA"/>
</dbReference>
<dbReference type="AlphaFoldDB" id="A0A1T5PB17"/>
<reference evidence="5" key="1">
    <citation type="submission" date="2017-02" db="EMBL/GenBank/DDBJ databases">
        <authorList>
            <person name="Varghese N."/>
            <person name="Submissions S."/>
        </authorList>
    </citation>
    <scope>NUCLEOTIDE SEQUENCE [LARGE SCALE GENOMIC DNA]</scope>
    <source>
        <strain evidence="5">DSM 18108</strain>
    </source>
</reference>
<sequence length="351" mass="39116">MFKYLYLSGLLLAALGLYATPAIPKAAPIEDSTELYQKELDNYVDSVNKSFKYEKGTILLPGGKVEINVPAGFKFLNKEKSQYVLTTLWGNPPENANNTLGMIFPENSDPFADSSYAFIIEFEDIGYVKDDDAEKIDYNEMMKGMQEGEKETNEERAKQGYAGIHLIGWAQQPFYDKKNKVLHWAKEIRFDDQEGGHTLNYEIRILGRHGVLSLNAVCKMSELPVVKADISKVLHMATFTQGNTYFDFDPKVDNVAAWSIGGLVAGKLLAKVGFFAILLKYLAAGWKFIAIGFVALIGFFRRMFSRKKEEKESVVFNTVTDDHTAPDDAGEQVADTPADATPADNNPGDKS</sequence>
<dbReference type="InterPro" id="IPR018682">
    <property type="entry name" value="DUF2167_membr"/>
</dbReference>
<evidence type="ECO:0000313" key="4">
    <source>
        <dbReference type="EMBL" id="SKD09793.1"/>
    </source>
</evidence>
<dbReference type="Pfam" id="PF09935">
    <property type="entry name" value="DUF2167"/>
    <property type="match status" value="1"/>
</dbReference>
<feature type="region of interest" description="Disordered" evidence="1">
    <location>
        <begin position="316"/>
        <end position="351"/>
    </location>
</feature>
<proteinExistence type="predicted"/>
<dbReference type="RefSeq" id="WP_079472935.1">
    <property type="nucleotide sequence ID" value="NZ_FUZZ01000005.1"/>
</dbReference>
<keyword evidence="2" id="KW-1133">Transmembrane helix</keyword>
<gene>
    <name evidence="4" type="ORF">SAMN05660461_5685</name>
</gene>
<keyword evidence="2" id="KW-0812">Transmembrane</keyword>
<protein>
    <submittedName>
        <fullName evidence="4">Uncharacterized membrane-anchored protein</fullName>
    </submittedName>
</protein>
<keyword evidence="2" id="KW-0472">Membrane</keyword>
<accession>A0A1T5PB17</accession>
<evidence type="ECO:0000256" key="1">
    <source>
        <dbReference type="SAM" id="MobiDB-lite"/>
    </source>
</evidence>
<feature type="chain" id="PRO_5011984519" evidence="3">
    <location>
        <begin position="20"/>
        <end position="351"/>
    </location>
</feature>
<evidence type="ECO:0000256" key="2">
    <source>
        <dbReference type="SAM" id="Phobius"/>
    </source>
</evidence>
<evidence type="ECO:0000256" key="3">
    <source>
        <dbReference type="SAM" id="SignalP"/>
    </source>
</evidence>
<name>A0A1T5PB17_9BACT</name>
<dbReference type="STRING" id="393003.SAMN05660461_5685"/>
<organism evidence="4 5">
    <name type="scientific">Chitinophaga ginsengisegetis</name>
    <dbReference type="NCBI Taxonomy" id="393003"/>
    <lineage>
        <taxon>Bacteria</taxon>
        <taxon>Pseudomonadati</taxon>
        <taxon>Bacteroidota</taxon>
        <taxon>Chitinophagia</taxon>
        <taxon>Chitinophagales</taxon>
        <taxon>Chitinophagaceae</taxon>
        <taxon>Chitinophaga</taxon>
    </lineage>
</organism>